<dbReference type="EMBL" id="VBTH01000013">
    <property type="protein sequence ID" value="TLQ03875.1"/>
    <property type="molecule type" value="Genomic_DNA"/>
</dbReference>
<evidence type="ECO:0000256" key="8">
    <source>
        <dbReference type="ARBA" id="ARBA00037387"/>
    </source>
</evidence>
<evidence type="ECO:0000256" key="7">
    <source>
        <dbReference type="ARBA" id="ARBA00022777"/>
    </source>
</evidence>
<dbReference type="PANTHER" id="PTHR36203:SF1">
    <property type="entry name" value="ASCORBATE-SPECIFIC PTS SYSTEM EIIA COMPONENT"/>
    <property type="match status" value="1"/>
</dbReference>
<dbReference type="PANTHER" id="PTHR36203">
    <property type="entry name" value="ASCORBATE-SPECIFIC PTS SYSTEM EIIA COMPONENT"/>
    <property type="match status" value="1"/>
</dbReference>
<dbReference type="GO" id="GO:0016301">
    <property type="term" value="F:kinase activity"/>
    <property type="evidence" value="ECO:0007669"/>
    <property type="project" value="UniProtKB-KW"/>
</dbReference>
<dbReference type="InterPro" id="IPR016152">
    <property type="entry name" value="PTrfase/Anion_transptr"/>
</dbReference>
<evidence type="ECO:0000256" key="10">
    <source>
        <dbReference type="ARBA" id="ARBA00042072"/>
    </source>
</evidence>
<dbReference type="PROSITE" id="PS51094">
    <property type="entry name" value="PTS_EIIA_TYPE_2"/>
    <property type="match status" value="1"/>
</dbReference>
<dbReference type="InterPro" id="IPR002178">
    <property type="entry name" value="PTS_EIIA_type-2_dom"/>
</dbReference>
<proteinExistence type="predicted"/>
<reference evidence="12 13" key="1">
    <citation type="submission" date="2019-05" db="EMBL/GenBank/DDBJ databases">
        <title>The metagenome of a microbial culture collection derived from dairy environment covers the genomic content of the human microbiome.</title>
        <authorList>
            <person name="Roder T."/>
            <person name="Wuthrich D."/>
            <person name="Sattari Z."/>
            <person name="Von Ah U."/>
            <person name="Bar C."/>
            <person name="Ronchi F."/>
            <person name="Macpherson A.J."/>
            <person name="Ganal-Vonarburg S.C."/>
            <person name="Bruggmann R."/>
            <person name="Vergeres G."/>
        </authorList>
    </citation>
    <scope>NUCLEOTIDE SEQUENCE [LARGE SCALE GENOMIC DNA]</scope>
    <source>
        <strain evidence="12 13">FAM 18815</strain>
    </source>
</reference>
<evidence type="ECO:0000256" key="1">
    <source>
        <dbReference type="ARBA" id="ARBA00004496"/>
    </source>
</evidence>
<protein>
    <recommendedName>
        <fullName evidence="9">Ascorbate-specific PTS system EIIA component</fullName>
    </recommendedName>
    <alternativeName>
        <fullName evidence="10">Ascorbate-specific phosphotransferase enzyme IIA component</fullName>
    </alternativeName>
</protein>
<evidence type="ECO:0000256" key="9">
    <source>
        <dbReference type="ARBA" id="ARBA00041175"/>
    </source>
</evidence>
<keyword evidence="4" id="KW-0597">Phosphoprotein</keyword>
<comment type="subcellular location">
    <subcellularLocation>
        <location evidence="1">Cytoplasm</location>
    </subcellularLocation>
</comment>
<evidence type="ECO:0000313" key="13">
    <source>
        <dbReference type="Proteomes" id="UP000305541"/>
    </source>
</evidence>
<dbReference type="Gene3D" id="3.40.930.10">
    <property type="entry name" value="Mannitol-specific EII, Chain A"/>
    <property type="match status" value="1"/>
</dbReference>
<evidence type="ECO:0000313" key="12">
    <source>
        <dbReference type="EMBL" id="TLQ03875.1"/>
    </source>
</evidence>
<dbReference type="Pfam" id="PF00359">
    <property type="entry name" value="PTS_EIIA_2"/>
    <property type="match status" value="1"/>
</dbReference>
<organism evidence="12 13">
    <name type="scientific">Pediococcus stilesii</name>
    <dbReference type="NCBI Taxonomy" id="331679"/>
    <lineage>
        <taxon>Bacteria</taxon>
        <taxon>Bacillati</taxon>
        <taxon>Bacillota</taxon>
        <taxon>Bacilli</taxon>
        <taxon>Lactobacillales</taxon>
        <taxon>Lactobacillaceae</taxon>
        <taxon>Pediococcus</taxon>
    </lineage>
</organism>
<evidence type="ECO:0000256" key="4">
    <source>
        <dbReference type="ARBA" id="ARBA00022553"/>
    </source>
</evidence>
<dbReference type="AlphaFoldDB" id="A0A5R9BTD1"/>
<keyword evidence="3" id="KW-0963">Cytoplasm</keyword>
<dbReference type="GO" id="GO:0005737">
    <property type="term" value="C:cytoplasm"/>
    <property type="evidence" value="ECO:0007669"/>
    <property type="project" value="UniProtKB-SubCell"/>
</dbReference>
<name>A0A5R9BTD1_9LACO</name>
<evidence type="ECO:0000256" key="3">
    <source>
        <dbReference type="ARBA" id="ARBA00022490"/>
    </source>
</evidence>
<accession>A0A5R9BTD1</accession>
<dbReference type="GO" id="GO:0009401">
    <property type="term" value="P:phosphoenolpyruvate-dependent sugar phosphotransferase system"/>
    <property type="evidence" value="ECO:0007669"/>
    <property type="project" value="UniProtKB-KW"/>
</dbReference>
<keyword evidence="6" id="KW-0598">Phosphotransferase system</keyword>
<evidence type="ECO:0000256" key="5">
    <source>
        <dbReference type="ARBA" id="ARBA00022679"/>
    </source>
</evidence>
<gene>
    <name evidence="12" type="ORF">FEZ51_07550</name>
</gene>
<sequence length="145" mass="16040">MLGDLLTKRTIQYSNKDNMDWKSIIKLAAEPLVINGSIAPSYVDAMITISEKDGPYFNIGPEIVLAHARPEDGSNTIALSLLKTNQEVDLIDEKHPAKLWFVLASKDNNSHLEVIKELMQLLTNKVKVDALLSAKSVSNIKKIIG</sequence>
<evidence type="ECO:0000259" key="11">
    <source>
        <dbReference type="PROSITE" id="PS51094"/>
    </source>
</evidence>
<keyword evidence="2" id="KW-0813">Transport</keyword>
<keyword evidence="7" id="KW-0418">Kinase</keyword>
<dbReference type="Proteomes" id="UP000305541">
    <property type="component" value="Unassembled WGS sequence"/>
</dbReference>
<evidence type="ECO:0000256" key="2">
    <source>
        <dbReference type="ARBA" id="ARBA00022448"/>
    </source>
</evidence>
<evidence type="ECO:0000256" key="6">
    <source>
        <dbReference type="ARBA" id="ARBA00022683"/>
    </source>
</evidence>
<feature type="domain" description="PTS EIIA type-2" evidence="11">
    <location>
        <begin position="4"/>
        <end position="145"/>
    </location>
</feature>
<dbReference type="InterPro" id="IPR051351">
    <property type="entry name" value="Ascorbate-PTS_EIIA_comp"/>
</dbReference>
<comment type="caution">
    <text evidence="12">The sequence shown here is derived from an EMBL/GenBank/DDBJ whole genome shotgun (WGS) entry which is preliminary data.</text>
</comment>
<keyword evidence="5" id="KW-0808">Transferase</keyword>
<dbReference type="RefSeq" id="WP_138474627.1">
    <property type="nucleotide sequence ID" value="NZ_VBTH01000013.1"/>
</dbReference>
<dbReference type="SUPFAM" id="SSF55804">
    <property type="entry name" value="Phoshotransferase/anion transport protein"/>
    <property type="match status" value="1"/>
</dbReference>
<keyword evidence="12" id="KW-0762">Sugar transport</keyword>
<comment type="function">
    <text evidence="8">The phosphoenolpyruvate-dependent sugar phosphotransferase system (sugar PTS), a major carbohydrate active transport system, catalyzes the phosphorylation of incoming sugar substrates concomitantly with their translocation across the cell membrane. The enzyme II UlaABC PTS system is involved in ascorbate transport.</text>
</comment>
<dbReference type="OrthoDB" id="369398at2"/>